<dbReference type="OrthoDB" id="5772064at2"/>
<gene>
    <name evidence="1" type="ORF">D5R81_11780</name>
</gene>
<proteinExistence type="predicted"/>
<accession>A0A3A6TD28</accession>
<evidence type="ECO:0000313" key="2">
    <source>
        <dbReference type="Proteomes" id="UP000273022"/>
    </source>
</evidence>
<dbReference type="AlphaFoldDB" id="A0A3A6TD28"/>
<reference evidence="1 2" key="1">
    <citation type="submission" date="2018-09" db="EMBL/GenBank/DDBJ databases">
        <title>Phylogeny of the Shewanellaceae, and recommendation for two new genera, Pseudoshewanella and Parashewanella.</title>
        <authorList>
            <person name="Wang G."/>
        </authorList>
    </citation>
    <scope>NUCLEOTIDE SEQUENCE [LARGE SCALE GENOMIC DNA]</scope>
    <source>
        <strain evidence="1 2">KCTC 22492</strain>
    </source>
</reference>
<evidence type="ECO:0000313" key="1">
    <source>
        <dbReference type="EMBL" id="RJY13103.1"/>
    </source>
</evidence>
<dbReference type="EMBL" id="QYYH01000069">
    <property type="protein sequence ID" value="RJY13103.1"/>
    <property type="molecule type" value="Genomic_DNA"/>
</dbReference>
<sequence>MYTYTRKFLALLSFQKFGTRKRMLSFSVIACTAYLGLFGSQTLFNSSETAACMCESGIAYNAMLPANHPTNRCANQTKQLNWGAWFAGQGSNQFHFLDLVELLNRSKNQHIDSDNDNLPAR</sequence>
<protein>
    <submittedName>
        <fullName evidence="1">Uncharacterized protein</fullName>
    </submittedName>
</protein>
<name>A0A3A6TD28_9GAMM</name>
<keyword evidence="2" id="KW-1185">Reference proteome</keyword>
<comment type="caution">
    <text evidence="1">The sequence shown here is derived from an EMBL/GenBank/DDBJ whole genome shotgun (WGS) entry which is preliminary data.</text>
</comment>
<dbReference type="Proteomes" id="UP000273022">
    <property type="component" value="Unassembled WGS sequence"/>
</dbReference>
<organism evidence="1 2">
    <name type="scientific">Parashewanella spongiae</name>
    <dbReference type="NCBI Taxonomy" id="342950"/>
    <lineage>
        <taxon>Bacteria</taxon>
        <taxon>Pseudomonadati</taxon>
        <taxon>Pseudomonadota</taxon>
        <taxon>Gammaproteobacteria</taxon>
        <taxon>Alteromonadales</taxon>
        <taxon>Shewanellaceae</taxon>
        <taxon>Parashewanella</taxon>
    </lineage>
</organism>
<dbReference type="RefSeq" id="WP_121853835.1">
    <property type="nucleotide sequence ID" value="NZ_CP037952.1"/>
</dbReference>